<keyword evidence="4 7" id="KW-0418">Kinase</keyword>
<reference evidence="7 8" key="1">
    <citation type="journal article" date="2008" name="Appl. Environ. Microbiol.">
        <title>Genome of the epsilonproteobacterial chemolithoautotroph Sulfurimonas denitrificans.</title>
        <authorList>
            <person name="Sievert S.M."/>
            <person name="Scott K.M."/>
            <person name="Klotz M.G."/>
            <person name="Chain P.S.G."/>
            <person name="Hauser L.J."/>
            <person name="Hemp J."/>
            <person name="Huegler M."/>
            <person name="Land M."/>
            <person name="Lapidus A."/>
            <person name="Larimer F.W."/>
            <person name="Lucas S."/>
            <person name="Malfatti S.A."/>
            <person name="Meyer F."/>
            <person name="Paulsen I.T."/>
            <person name="Ren Q."/>
            <person name="Simon J."/>
            <person name="Bailey K."/>
            <person name="Diaz E."/>
            <person name="Fitzpatrick K.A."/>
            <person name="Glover B."/>
            <person name="Gwatney N."/>
            <person name="Korajkic A."/>
            <person name="Long A."/>
            <person name="Mobberley J.M."/>
            <person name="Pantry S.N."/>
            <person name="Pazder G."/>
            <person name="Peterson S."/>
            <person name="Quintanilla J.D."/>
            <person name="Sprinkle R."/>
            <person name="Stephens J."/>
            <person name="Thomas P."/>
            <person name="Vaughn R."/>
            <person name="Weber M.J."/>
            <person name="Wooten L.L."/>
        </authorList>
    </citation>
    <scope>NUCLEOTIDE SEQUENCE [LARGE SCALE GENOMIC DNA]</scope>
    <source>
        <strain evidence="8">ATCC 33889 / DSM 1251</strain>
    </source>
</reference>
<dbReference type="PANTHER" id="PTHR43711:SF1">
    <property type="entry name" value="HISTIDINE KINASE 1"/>
    <property type="match status" value="1"/>
</dbReference>
<dbReference type="eggNOG" id="COG2205">
    <property type="taxonomic scope" value="Bacteria"/>
</dbReference>
<evidence type="ECO:0000313" key="7">
    <source>
        <dbReference type="EMBL" id="ABB44254.1"/>
    </source>
</evidence>
<dbReference type="AlphaFoldDB" id="Q30RX7"/>
<dbReference type="PROSITE" id="PS50109">
    <property type="entry name" value="HIS_KIN"/>
    <property type="match status" value="1"/>
</dbReference>
<keyword evidence="5" id="KW-0902">Two-component regulatory system</keyword>
<dbReference type="InterPro" id="IPR050736">
    <property type="entry name" value="Sensor_HK_Regulatory"/>
</dbReference>
<dbReference type="EMBL" id="CP000153">
    <property type="protein sequence ID" value="ABB44254.1"/>
    <property type="molecule type" value="Genomic_DNA"/>
</dbReference>
<dbReference type="InterPro" id="IPR036097">
    <property type="entry name" value="HisK_dim/P_sf"/>
</dbReference>
<keyword evidence="3 7" id="KW-0808">Transferase</keyword>
<dbReference type="InterPro" id="IPR004358">
    <property type="entry name" value="Sig_transdc_His_kin-like_C"/>
</dbReference>
<dbReference type="STRING" id="326298.Suden_0976"/>
<dbReference type="InterPro" id="IPR003594">
    <property type="entry name" value="HATPase_dom"/>
</dbReference>
<evidence type="ECO:0000256" key="5">
    <source>
        <dbReference type="ARBA" id="ARBA00023012"/>
    </source>
</evidence>
<dbReference type="HOGENOM" id="CLU_000445_89_3_7"/>
<feature type="domain" description="Histidine kinase" evidence="6">
    <location>
        <begin position="56"/>
        <end position="271"/>
    </location>
</feature>
<dbReference type="PANTHER" id="PTHR43711">
    <property type="entry name" value="TWO-COMPONENT HISTIDINE KINASE"/>
    <property type="match status" value="1"/>
</dbReference>
<comment type="catalytic activity">
    <reaction evidence="1">
        <text>ATP + protein L-histidine = ADP + protein N-phospho-L-histidine.</text>
        <dbReference type="EC" id="2.7.13.3"/>
    </reaction>
</comment>
<dbReference type="OrthoDB" id="9797304at2"/>
<sequence>MNLGEVTNEMLLEEIQKRFLERDLIIADSKKMLKKLEDVNKRLTKSEENRSKFMSIIKNEFNNPIFSMISLSKSLLKSSSDEKVSFIGESLYEESLMLNFQIKNIITAAEIEAGTIPIESSKIDFLDILLQIKEELKYPLQHKKIDLQTKISSDDIIYLDREKLYLILLNLISNAVEFSPVDSKVIVEISEENNYIKLVVQDFGEGIDESDYENIFKRFHQAHSGMNRAHRGQGLGLSVVRDLVDLLDGEVHFESTLFKSTRFEITLAKSLKSDENLFGDDDFLFVSDSAGEEF</sequence>
<dbReference type="InterPro" id="IPR005467">
    <property type="entry name" value="His_kinase_dom"/>
</dbReference>
<dbReference type="PRINTS" id="PR00344">
    <property type="entry name" value="BCTRLSENSOR"/>
</dbReference>
<evidence type="ECO:0000313" key="8">
    <source>
        <dbReference type="Proteomes" id="UP000002714"/>
    </source>
</evidence>
<dbReference type="RefSeq" id="WP_011372606.1">
    <property type="nucleotide sequence ID" value="NC_007575.1"/>
</dbReference>
<dbReference type="KEGG" id="tdn:Suden_0976"/>
<proteinExistence type="predicted"/>
<name>Q30RX7_SULDN</name>
<evidence type="ECO:0000256" key="3">
    <source>
        <dbReference type="ARBA" id="ARBA00022679"/>
    </source>
</evidence>
<dbReference type="InterPro" id="IPR036890">
    <property type="entry name" value="HATPase_C_sf"/>
</dbReference>
<evidence type="ECO:0000259" key="6">
    <source>
        <dbReference type="PROSITE" id="PS50109"/>
    </source>
</evidence>
<dbReference type="SUPFAM" id="SSF55874">
    <property type="entry name" value="ATPase domain of HSP90 chaperone/DNA topoisomerase II/histidine kinase"/>
    <property type="match status" value="1"/>
</dbReference>
<dbReference type="Pfam" id="PF02518">
    <property type="entry name" value="HATPase_c"/>
    <property type="match status" value="1"/>
</dbReference>
<protein>
    <recommendedName>
        <fullName evidence="2">histidine kinase</fullName>
        <ecNumber evidence="2">2.7.13.3</ecNumber>
    </recommendedName>
</protein>
<keyword evidence="8" id="KW-1185">Reference proteome</keyword>
<dbReference type="Proteomes" id="UP000002714">
    <property type="component" value="Chromosome"/>
</dbReference>
<evidence type="ECO:0000256" key="4">
    <source>
        <dbReference type="ARBA" id="ARBA00022777"/>
    </source>
</evidence>
<accession>Q30RX7</accession>
<dbReference type="Gene3D" id="3.30.565.10">
    <property type="entry name" value="Histidine kinase-like ATPase, C-terminal domain"/>
    <property type="match status" value="1"/>
</dbReference>
<dbReference type="SUPFAM" id="SSF47384">
    <property type="entry name" value="Homodimeric domain of signal transducing histidine kinase"/>
    <property type="match status" value="1"/>
</dbReference>
<organism evidence="7 8">
    <name type="scientific">Sulfurimonas denitrificans (strain ATCC 33889 / DSM 1251)</name>
    <name type="common">Thiomicrospira denitrificans (strain ATCC 33889 / DSM 1251)</name>
    <dbReference type="NCBI Taxonomy" id="326298"/>
    <lineage>
        <taxon>Bacteria</taxon>
        <taxon>Pseudomonadati</taxon>
        <taxon>Campylobacterota</taxon>
        <taxon>Epsilonproteobacteria</taxon>
        <taxon>Campylobacterales</taxon>
        <taxon>Sulfurimonadaceae</taxon>
        <taxon>Sulfurimonas</taxon>
    </lineage>
</organism>
<dbReference type="SMART" id="SM00387">
    <property type="entry name" value="HATPase_c"/>
    <property type="match status" value="1"/>
</dbReference>
<dbReference type="GO" id="GO:0000155">
    <property type="term" value="F:phosphorelay sensor kinase activity"/>
    <property type="evidence" value="ECO:0007669"/>
    <property type="project" value="InterPro"/>
</dbReference>
<dbReference type="EC" id="2.7.13.3" evidence="2"/>
<evidence type="ECO:0000256" key="1">
    <source>
        <dbReference type="ARBA" id="ARBA00000085"/>
    </source>
</evidence>
<evidence type="ECO:0000256" key="2">
    <source>
        <dbReference type="ARBA" id="ARBA00012438"/>
    </source>
</evidence>
<gene>
    <name evidence="7" type="ordered locus">Suden_0976</name>
</gene>